<proteinExistence type="predicted"/>
<evidence type="ECO:0000313" key="2">
    <source>
        <dbReference type="EMBL" id="CAA6829219.1"/>
    </source>
</evidence>
<keyword evidence="1" id="KW-0732">Signal</keyword>
<protein>
    <submittedName>
        <fullName evidence="2">Uncharacterized protein</fullName>
    </submittedName>
</protein>
<reference evidence="2" key="1">
    <citation type="submission" date="2020-01" db="EMBL/GenBank/DDBJ databases">
        <authorList>
            <person name="Meier V. D."/>
            <person name="Meier V D."/>
        </authorList>
    </citation>
    <scope>NUCLEOTIDE SEQUENCE</scope>
    <source>
        <strain evidence="2">HLG_WM_MAG_09</strain>
    </source>
</reference>
<organism evidence="2">
    <name type="scientific">uncultured Thiotrichaceae bacterium</name>
    <dbReference type="NCBI Taxonomy" id="298394"/>
    <lineage>
        <taxon>Bacteria</taxon>
        <taxon>Pseudomonadati</taxon>
        <taxon>Pseudomonadota</taxon>
        <taxon>Gammaproteobacteria</taxon>
        <taxon>Thiotrichales</taxon>
        <taxon>Thiotrichaceae</taxon>
        <taxon>environmental samples</taxon>
    </lineage>
</organism>
<evidence type="ECO:0000256" key="1">
    <source>
        <dbReference type="SAM" id="SignalP"/>
    </source>
</evidence>
<feature type="chain" id="PRO_5027714904" evidence="1">
    <location>
        <begin position="30"/>
        <end position="201"/>
    </location>
</feature>
<name>A0A6S6UBL1_9GAMM</name>
<dbReference type="AlphaFoldDB" id="A0A6S6UBL1"/>
<gene>
    <name evidence="2" type="ORF">HELGO_WM53360</name>
</gene>
<dbReference type="EMBL" id="CACVAT010000505">
    <property type="protein sequence ID" value="CAA6829219.1"/>
    <property type="molecule type" value="Genomic_DNA"/>
</dbReference>
<accession>A0A6S6UBL1</accession>
<sequence length="201" mass="21552">MQTLMNTKLKMVSGGLALFLAAATVPAIADDVTDSIDEASEAYKSGDVATAVESLNYAVQLLQQMKGDSLAKLLPEPLDGWEAKEAEATAVGAAMFGGGLTAERSYTKDKSRMKIQVVTDSPVLQGMLAMFTNPMFAASSGGKMTKINKQKAIVKMDKSGTGGEIQMVVKNRYMVTLDGSRVTKDELIEYAEAIDFSKFED</sequence>
<feature type="signal peptide" evidence="1">
    <location>
        <begin position="1"/>
        <end position="29"/>
    </location>
</feature>